<protein>
    <recommendedName>
        <fullName evidence="1">Chromo domain-containing protein</fullName>
    </recommendedName>
</protein>
<name>A0A2Z6ZWZ8_9LAMI</name>
<dbReference type="PROSITE" id="PS50013">
    <property type="entry name" value="CHROMO_2"/>
    <property type="match status" value="1"/>
</dbReference>
<dbReference type="SUPFAM" id="SSF54160">
    <property type="entry name" value="Chromo domain-like"/>
    <property type="match status" value="1"/>
</dbReference>
<reference evidence="2 3" key="1">
    <citation type="journal article" date="2015" name="Proc. Natl. Acad. Sci. U.S.A.">
        <title>The resurrection genome of Boea hygrometrica: A blueprint for survival of dehydration.</title>
        <authorList>
            <person name="Xiao L."/>
            <person name="Yang G."/>
            <person name="Zhang L."/>
            <person name="Yang X."/>
            <person name="Zhao S."/>
            <person name="Ji Z."/>
            <person name="Zhou Q."/>
            <person name="Hu M."/>
            <person name="Wang Y."/>
            <person name="Chen M."/>
            <person name="Xu Y."/>
            <person name="Jin H."/>
            <person name="Xiao X."/>
            <person name="Hu G."/>
            <person name="Bao F."/>
            <person name="Hu Y."/>
            <person name="Wan P."/>
            <person name="Li L."/>
            <person name="Deng X."/>
            <person name="Kuang T."/>
            <person name="Xiang C."/>
            <person name="Zhu J.K."/>
            <person name="Oliver M.J."/>
            <person name="He Y."/>
        </authorList>
    </citation>
    <scope>NUCLEOTIDE SEQUENCE [LARGE SCALE GENOMIC DNA]</scope>
    <source>
        <strain evidence="3">cv. XS01</strain>
    </source>
</reference>
<dbReference type="EMBL" id="KV025978">
    <property type="protein sequence ID" value="KZV13777.1"/>
    <property type="molecule type" value="Genomic_DNA"/>
</dbReference>
<accession>A0A2Z6ZWZ8</accession>
<dbReference type="InterPro" id="IPR000953">
    <property type="entry name" value="Chromo/chromo_shadow_dom"/>
</dbReference>
<proteinExistence type="predicted"/>
<evidence type="ECO:0000259" key="1">
    <source>
        <dbReference type="PROSITE" id="PS50013"/>
    </source>
</evidence>
<keyword evidence="3" id="KW-1185">Reference proteome</keyword>
<evidence type="ECO:0000313" key="3">
    <source>
        <dbReference type="Proteomes" id="UP000250235"/>
    </source>
</evidence>
<dbReference type="OrthoDB" id="1633836at2759"/>
<gene>
    <name evidence="2" type="ORF">F511_45057</name>
</gene>
<dbReference type="InterPro" id="IPR016197">
    <property type="entry name" value="Chromo-like_dom_sf"/>
</dbReference>
<evidence type="ECO:0000313" key="2">
    <source>
        <dbReference type="EMBL" id="KZV13777.1"/>
    </source>
</evidence>
<organism evidence="2 3">
    <name type="scientific">Dorcoceras hygrometricum</name>
    <dbReference type="NCBI Taxonomy" id="472368"/>
    <lineage>
        <taxon>Eukaryota</taxon>
        <taxon>Viridiplantae</taxon>
        <taxon>Streptophyta</taxon>
        <taxon>Embryophyta</taxon>
        <taxon>Tracheophyta</taxon>
        <taxon>Spermatophyta</taxon>
        <taxon>Magnoliopsida</taxon>
        <taxon>eudicotyledons</taxon>
        <taxon>Gunneridae</taxon>
        <taxon>Pentapetalae</taxon>
        <taxon>asterids</taxon>
        <taxon>lamiids</taxon>
        <taxon>Lamiales</taxon>
        <taxon>Gesneriaceae</taxon>
        <taxon>Didymocarpoideae</taxon>
        <taxon>Trichosporeae</taxon>
        <taxon>Loxocarpinae</taxon>
        <taxon>Dorcoceras</taxon>
    </lineage>
</organism>
<dbReference type="Gene3D" id="2.40.50.40">
    <property type="match status" value="1"/>
</dbReference>
<dbReference type="Proteomes" id="UP000250235">
    <property type="component" value="Unassembled WGS sequence"/>
</dbReference>
<sequence length="63" mass="7741">MRILQRQERRLRNRTIPMIKVQWANHTEQEATWETETDMRNLYPELFGKSNFEDEILFKGGRM</sequence>
<feature type="domain" description="Chromo" evidence="1">
    <location>
        <begin position="1"/>
        <end position="47"/>
    </location>
</feature>
<dbReference type="AlphaFoldDB" id="A0A2Z6ZWZ8"/>